<proteinExistence type="predicted"/>
<dbReference type="RefSeq" id="WP_313793873.1">
    <property type="nucleotide sequence ID" value="NZ_CP102453.1"/>
</dbReference>
<keyword evidence="3" id="KW-1185">Reference proteome</keyword>
<keyword evidence="1" id="KW-0732">Signal</keyword>
<evidence type="ECO:0000313" key="3">
    <source>
        <dbReference type="Proteomes" id="UP001315967"/>
    </source>
</evidence>
<evidence type="ECO:0000256" key="1">
    <source>
        <dbReference type="SAM" id="SignalP"/>
    </source>
</evidence>
<dbReference type="EMBL" id="CP102453">
    <property type="protein sequence ID" value="UUX34370.1"/>
    <property type="molecule type" value="Genomic_DNA"/>
</dbReference>
<feature type="chain" id="PRO_5047194148" evidence="1">
    <location>
        <begin position="30"/>
        <end position="106"/>
    </location>
</feature>
<accession>A0ABY5P7A8</accession>
<gene>
    <name evidence="2" type="ORF">NRE15_01590</name>
</gene>
<sequence>MKKKVLSSLITIMSIFSFMVTTNVEYVQANESTQIIEPMSAIYVTHQQYISSLPAPNSLYITRTQNGRRYAGTVYYTGRADLINGNFIAHYSGTLYFTGQIQSDTH</sequence>
<organism evidence="2 3">
    <name type="scientific">Fundicoccus culcitae</name>
    <dbReference type="NCBI Taxonomy" id="2969821"/>
    <lineage>
        <taxon>Bacteria</taxon>
        <taxon>Bacillati</taxon>
        <taxon>Bacillota</taxon>
        <taxon>Bacilli</taxon>
        <taxon>Lactobacillales</taxon>
        <taxon>Aerococcaceae</taxon>
        <taxon>Fundicoccus</taxon>
    </lineage>
</organism>
<evidence type="ECO:0000313" key="2">
    <source>
        <dbReference type="EMBL" id="UUX34370.1"/>
    </source>
</evidence>
<protein>
    <submittedName>
        <fullName evidence="2">Uncharacterized protein</fullName>
    </submittedName>
</protein>
<name>A0ABY5P7A8_9LACT</name>
<dbReference type="Proteomes" id="UP001315967">
    <property type="component" value="Chromosome"/>
</dbReference>
<reference evidence="2 3" key="1">
    <citation type="submission" date="2022-08" db="EMBL/GenBank/DDBJ databases">
        <title>Aerococcaceae sp. nov isolated from spoiled eye mask.</title>
        <authorList>
            <person name="Zhou G."/>
            <person name="Xie X.-B."/>
            <person name="Shi Q.-S."/>
            <person name="Wang Y.-S."/>
            <person name="Wen X."/>
            <person name="Peng H."/>
            <person name="Yang X.-J."/>
            <person name="Tao H.-B."/>
            <person name="Huang X.-M."/>
        </authorList>
    </citation>
    <scope>NUCLEOTIDE SEQUENCE [LARGE SCALE GENOMIC DNA]</scope>
    <source>
        <strain evidence="3">DM20194951</strain>
    </source>
</reference>
<feature type="signal peptide" evidence="1">
    <location>
        <begin position="1"/>
        <end position="29"/>
    </location>
</feature>